<name>A0A242MKF1_CABSO</name>
<sequence length="45" mass="4866">MGSIIPAFFDLTCHAQTAEKITMSATNAMTATVSKGMESSMSFYR</sequence>
<comment type="caution">
    <text evidence="1">The sequence shown here is derived from an EMBL/GenBank/DDBJ whole genome shotgun (WGS) entry which is preliminary data.</text>
</comment>
<organism evidence="1 2">
    <name type="scientific">Caballeronia sordidicola</name>
    <name type="common">Burkholderia sordidicola</name>
    <dbReference type="NCBI Taxonomy" id="196367"/>
    <lineage>
        <taxon>Bacteria</taxon>
        <taxon>Pseudomonadati</taxon>
        <taxon>Pseudomonadota</taxon>
        <taxon>Betaproteobacteria</taxon>
        <taxon>Burkholderiales</taxon>
        <taxon>Burkholderiaceae</taxon>
        <taxon>Caballeronia</taxon>
    </lineage>
</organism>
<protein>
    <submittedName>
        <fullName evidence="1">Uncharacterized protein</fullName>
    </submittedName>
</protein>
<gene>
    <name evidence="1" type="ORF">PAMC26577_23620</name>
</gene>
<proteinExistence type="predicted"/>
<dbReference type="EMBL" id="NBTZ01000101">
    <property type="protein sequence ID" value="OTP71443.1"/>
    <property type="molecule type" value="Genomic_DNA"/>
</dbReference>
<evidence type="ECO:0000313" key="2">
    <source>
        <dbReference type="Proteomes" id="UP000195221"/>
    </source>
</evidence>
<reference evidence="1 2" key="1">
    <citation type="submission" date="2017-03" db="EMBL/GenBank/DDBJ databases">
        <title>Genome analysis of strain PAMC 26577.</title>
        <authorList>
            <person name="Oh H.-M."/>
            <person name="Yang J.-A."/>
        </authorList>
    </citation>
    <scope>NUCLEOTIDE SEQUENCE [LARGE SCALE GENOMIC DNA]</scope>
    <source>
        <strain evidence="1 2">PAMC 26577</strain>
    </source>
</reference>
<evidence type="ECO:0000313" key="1">
    <source>
        <dbReference type="EMBL" id="OTP71443.1"/>
    </source>
</evidence>
<dbReference type="AlphaFoldDB" id="A0A242MKF1"/>
<accession>A0A242MKF1</accession>
<dbReference type="Proteomes" id="UP000195221">
    <property type="component" value="Unassembled WGS sequence"/>
</dbReference>